<dbReference type="GO" id="GO:0004527">
    <property type="term" value="F:exonuclease activity"/>
    <property type="evidence" value="ECO:0007669"/>
    <property type="project" value="UniProtKB-KW"/>
</dbReference>
<dbReference type="PANTHER" id="PTHR30337">
    <property type="entry name" value="COMPONENT OF ATP-DEPENDENT DSDNA EXONUCLEASE"/>
    <property type="match status" value="1"/>
</dbReference>
<dbReference type="RefSeq" id="WP_057896718.1">
    <property type="nucleotide sequence ID" value="NZ_AZEH01000039.1"/>
</dbReference>
<gene>
    <name evidence="3" type="ORF">FD46_GL001909</name>
</gene>
<keyword evidence="3" id="KW-0540">Nuclease</keyword>
<dbReference type="PANTHER" id="PTHR30337:SF7">
    <property type="entry name" value="PHOSPHOESTERASE"/>
    <property type="match status" value="1"/>
</dbReference>
<keyword evidence="4" id="KW-1185">Reference proteome</keyword>
<evidence type="ECO:0000256" key="1">
    <source>
        <dbReference type="ARBA" id="ARBA00022801"/>
    </source>
</evidence>
<proteinExistence type="predicted"/>
<protein>
    <submittedName>
        <fullName evidence="3">DNA repair exonuclease</fullName>
    </submittedName>
</protein>
<evidence type="ECO:0000259" key="2">
    <source>
        <dbReference type="Pfam" id="PF00149"/>
    </source>
</evidence>
<feature type="domain" description="Calcineurin-like phosphoesterase" evidence="2">
    <location>
        <begin position="1"/>
        <end position="196"/>
    </location>
</feature>
<reference evidence="3 4" key="1">
    <citation type="journal article" date="2015" name="Genome Announc.">
        <title>Expanding the biotechnology potential of lactobacilli through comparative genomics of 213 strains and associated genera.</title>
        <authorList>
            <person name="Sun Z."/>
            <person name="Harris H.M."/>
            <person name="McCann A."/>
            <person name="Guo C."/>
            <person name="Argimon S."/>
            <person name="Zhang W."/>
            <person name="Yang X."/>
            <person name="Jeffery I.B."/>
            <person name="Cooney J.C."/>
            <person name="Kagawa T.F."/>
            <person name="Liu W."/>
            <person name="Song Y."/>
            <person name="Salvetti E."/>
            <person name="Wrobel A."/>
            <person name="Rasinkangas P."/>
            <person name="Parkhill J."/>
            <person name="Rea M.C."/>
            <person name="O'Sullivan O."/>
            <person name="Ritari J."/>
            <person name="Douillard F.P."/>
            <person name="Paul Ross R."/>
            <person name="Yang R."/>
            <person name="Briner A.E."/>
            <person name="Felis G.E."/>
            <person name="de Vos W.M."/>
            <person name="Barrangou R."/>
            <person name="Klaenhammer T.R."/>
            <person name="Caufield P.W."/>
            <person name="Cui Y."/>
            <person name="Zhang H."/>
            <person name="O'Toole P.W."/>
        </authorList>
    </citation>
    <scope>NUCLEOTIDE SEQUENCE [LARGE SCALE GENOMIC DNA]</scope>
    <source>
        <strain evidence="3 4">DSM 19972</strain>
    </source>
</reference>
<dbReference type="AlphaFoldDB" id="A0A0R1MFS9"/>
<dbReference type="InterPro" id="IPR014576">
    <property type="entry name" value="Pesterase_YhaO"/>
</dbReference>
<dbReference type="EMBL" id="AZEH01000039">
    <property type="protein sequence ID" value="KRL04772.1"/>
    <property type="molecule type" value="Genomic_DNA"/>
</dbReference>
<dbReference type="Gene3D" id="3.60.21.10">
    <property type="match status" value="1"/>
</dbReference>
<name>A0A0R1MFS9_9LACO</name>
<dbReference type="CDD" id="cd00840">
    <property type="entry name" value="MPP_Mre11_N"/>
    <property type="match status" value="1"/>
</dbReference>
<dbReference type="InterPro" id="IPR041796">
    <property type="entry name" value="Mre11_N"/>
</dbReference>
<comment type="caution">
    <text evidence="3">The sequence shown here is derived from an EMBL/GenBank/DDBJ whole genome shotgun (WGS) entry which is preliminary data.</text>
</comment>
<dbReference type="PATRIC" id="fig|1423777.3.peg.1966"/>
<keyword evidence="3" id="KW-0269">Exonuclease</keyword>
<dbReference type="InterPro" id="IPR029052">
    <property type="entry name" value="Metallo-depent_PP-like"/>
</dbReference>
<dbReference type="STRING" id="1423777.FD46_GL001909"/>
<evidence type="ECO:0000313" key="3">
    <source>
        <dbReference type="EMBL" id="KRL04772.1"/>
    </source>
</evidence>
<dbReference type="InterPro" id="IPR050535">
    <property type="entry name" value="DNA_Repair-Maintenance_Comp"/>
</dbReference>
<dbReference type="InterPro" id="IPR004843">
    <property type="entry name" value="Calcineurin-like_PHP"/>
</dbReference>
<organism evidence="3 4">
    <name type="scientific">Liquorilactobacillus oeni DSM 19972</name>
    <dbReference type="NCBI Taxonomy" id="1423777"/>
    <lineage>
        <taxon>Bacteria</taxon>
        <taxon>Bacillati</taxon>
        <taxon>Bacillota</taxon>
        <taxon>Bacilli</taxon>
        <taxon>Lactobacillales</taxon>
        <taxon>Lactobacillaceae</taxon>
        <taxon>Liquorilactobacillus</taxon>
    </lineage>
</organism>
<dbReference type="PIRSF" id="PIRSF033091">
    <property type="entry name" value="Pesterase_YhaO"/>
    <property type="match status" value="1"/>
</dbReference>
<dbReference type="Pfam" id="PF00149">
    <property type="entry name" value="Metallophos"/>
    <property type="match status" value="1"/>
</dbReference>
<keyword evidence="1" id="KW-0378">Hydrolase</keyword>
<sequence>MKFIHTADLHLGSPFEGLSAIPESYLERLHRGTNAAFLFLVKVALHEKVDFILIAGDFFDNHRPSVALQVMVYEQFEKLQRAGISVYLCLGNHDYLDLDKASVFFPENVYLFPNYPTTKSFLIKGEEIAITSFSYAQRWSKDIIQKFPKKSTAKWHLGMLHGALRETDLGSHYAPFSKEQLFEKKYDYWALGHIHKRTELSLAPPIIYPGSIQGKNRKETGPKGFYIVEEQGGKLIPHFHELKTVIWQTLDFVIEKNSNRAAFEKKIFEELTRLAADNSEAELILVTLRISFSNQDTVKLKKMVTSGFLIRRLRNLLHQVSNLYVEKVVVTLTAAPAVSLIDAGVLEKAKDAVFQKLSLAETADKLLDYPFIEKHLFQDGVKKEIETAAMLNLIEEADDHENITG</sequence>
<accession>A0A0R1MFS9</accession>
<dbReference type="SUPFAM" id="SSF56300">
    <property type="entry name" value="Metallo-dependent phosphatases"/>
    <property type="match status" value="1"/>
</dbReference>
<dbReference type="Proteomes" id="UP000051686">
    <property type="component" value="Unassembled WGS sequence"/>
</dbReference>
<dbReference type="OrthoDB" id="9773856at2"/>
<evidence type="ECO:0000313" key="4">
    <source>
        <dbReference type="Proteomes" id="UP000051686"/>
    </source>
</evidence>